<protein>
    <submittedName>
        <fullName evidence="1">Uncharacterized protein</fullName>
    </submittedName>
</protein>
<dbReference type="OrthoDB" id="8123891at2759"/>
<comment type="caution">
    <text evidence="1">The sequence shown here is derived from an EMBL/GenBank/DDBJ whole genome shotgun (WGS) entry which is preliminary data.</text>
</comment>
<proteinExistence type="predicted"/>
<accession>A0A4C1UDF0</accession>
<evidence type="ECO:0000313" key="1">
    <source>
        <dbReference type="EMBL" id="GBP23944.1"/>
    </source>
</evidence>
<organism evidence="1 2">
    <name type="scientific">Eumeta variegata</name>
    <name type="common">Bagworm moth</name>
    <name type="synonym">Eumeta japonica</name>
    <dbReference type="NCBI Taxonomy" id="151549"/>
    <lineage>
        <taxon>Eukaryota</taxon>
        <taxon>Metazoa</taxon>
        <taxon>Ecdysozoa</taxon>
        <taxon>Arthropoda</taxon>
        <taxon>Hexapoda</taxon>
        <taxon>Insecta</taxon>
        <taxon>Pterygota</taxon>
        <taxon>Neoptera</taxon>
        <taxon>Endopterygota</taxon>
        <taxon>Lepidoptera</taxon>
        <taxon>Glossata</taxon>
        <taxon>Ditrysia</taxon>
        <taxon>Tineoidea</taxon>
        <taxon>Psychidae</taxon>
        <taxon>Oiketicinae</taxon>
        <taxon>Eumeta</taxon>
    </lineage>
</organism>
<keyword evidence="2" id="KW-1185">Reference proteome</keyword>
<evidence type="ECO:0000313" key="2">
    <source>
        <dbReference type="Proteomes" id="UP000299102"/>
    </source>
</evidence>
<name>A0A4C1UDF0_EUMVA</name>
<sequence length="130" mass="14876">MSYIRNFALAGRTKRKRLEPRRALRYGRESVFRAHVALMRKKCKVNASLVHPFILEMTEMAKDIFSKLSKLCGLSGTHVALNCHAQPHCVKYLVPHWTKEYNNKEARDEPSCCNCGQKHTANYGGCQRAP</sequence>
<dbReference type="Proteomes" id="UP000299102">
    <property type="component" value="Unassembled WGS sequence"/>
</dbReference>
<gene>
    <name evidence="1" type="ORF">EVAR_17582_1</name>
</gene>
<reference evidence="1 2" key="1">
    <citation type="journal article" date="2019" name="Commun. Biol.">
        <title>The bagworm genome reveals a unique fibroin gene that provides high tensile strength.</title>
        <authorList>
            <person name="Kono N."/>
            <person name="Nakamura H."/>
            <person name="Ohtoshi R."/>
            <person name="Tomita M."/>
            <person name="Numata K."/>
            <person name="Arakawa K."/>
        </authorList>
    </citation>
    <scope>NUCLEOTIDE SEQUENCE [LARGE SCALE GENOMIC DNA]</scope>
</reference>
<dbReference type="AlphaFoldDB" id="A0A4C1UDF0"/>
<dbReference type="EMBL" id="BGZK01000155">
    <property type="protein sequence ID" value="GBP23944.1"/>
    <property type="molecule type" value="Genomic_DNA"/>
</dbReference>